<keyword evidence="5" id="KW-0862">Zinc</keyword>
<dbReference type="PANTHER" id="PTHR42914">
    <property type="entry name" value="7-CYANO-7-DEAZAGUANINE SYNTHASE"/>
    <property type="match status" value="1"/>
</dbReference>
<sequence>MKKAIIVLSGGLDSCVAAACAKSSGYTLHTLFFDYGQKALENEKIAAGEISEFLDAKFDVINPEWMKNLKSGLISGNIPKVKFSDLDDKEKATHSASQVWVPARNLVFCSIAAGIAESENAEAIFTGFDKEEAETFPDNSNDFVKNFNNLLNFAVLQKKKPYLIAPLIDMNKNEIVGLGEKIKAPMHLSWSCYKSDSNNVHCGECESCLRRKRAFKLANVKDLTKYLK</sequence>
<evidence type="ECO:0000256" key="5">
    <source>
        <dbReference type="ARBA" id="ARBA00022833"/>
    </source>
</evidence>
<evidence type="ECO:0000256" key="7">
    <source>
        <dbReference type="ARBA" id="ARBA00037993"/>
    </source>
</evidence>
<comment type="pathway">
    <text evidence="1">Purine metabolism; 7-cyano-7-deazaguanine biosynthesis.</text>
</comment>
<dbReference type="Pfam" id="PF06508">
    <property type="entry name" value="QueC"/>
    <property type="match status" value="1"/>
</dbReference>
<keyword evidence="6" id="KW-0067">ATP-binding</keyword>
<keyword evidence="3" id="KW-0479">Metal-binding</keyword>
<comment type="catalytic activity">
    <reaction evidence="9">
        <text>7-carboxy-7-carbaguanine + NH4(+) + 2 ATP = 7-cyano-7-carbaguanine + 2 AMP + 2 diphosphate + 2 H(+)</text>
        <dbReference type="Rhea" id="RHEA:27982"/>
        <dbReference type="ChEBI" id="CHEBI:15378"/>
        <dbReference type="ChEBI" id="CHEBI:28938"/>
        <dbReference type="ChEBI" id="CHEBI:30616"/>
        <dbReference type="ChEBI" id="CHEBI:33019"/>
        <dbReference type="ChEBI" id="CHEBI:45075"/>
        <dbReference type="ChEBI" id="CHEBI:61036"/>
        <dbReference type="ChEBI" id="CHEBI:456215"/>
        <dbReference type="EC" id="6.3.4.20"/>
    </reaction>
</comment>
<dbReference type="HAMAP" id="MF_01633">
    <property type="entry name" value="QueC"/>
    <property type="match status" value="1"/>
</dbReference>
<evidence type="ECO:0000256" key="3">
    <source>
        <dbReference type="ARBA" id="ARBA00022723"/>
    </source>
</evidence>
<evidence type="ECO:0000256" key="6">
    <source>
        <dbReference type="ARBA" id="ARBA00022840"/>
    </source>
</evidence>
<evidence type="ECO:0000256" key="2">
    <source>
        <dbReference type="ARBA" id="ARBA00022598"/>
    </source>
</evidence>
<keyword evidence="4" id="KW-0547">Nucleotide-binding</keyword>
<dbReference type="EMBL" id="CCXY01000231">
    <property type="protein sequence ID" value="CEG12997.1"/>
    <property type="molecule type" value="Genomic_DNA"/>
</dbReference>
<gene>
    <name evidence="10" type="primary">queC</name>
    <name evidence="10" type="ORF">MSIBF_A3060006</name>
</gene>
<name>A0A098EAH0_9ZZZZ</name>
<dbReference type="CDD" id="cd01995">
    <property type="entry name" value="QueC-like"/>
    <property type="match status" value="1"/>
</dbReference>
<keyword evidence="2 10" id="KW-0436">Ligase</keyword>
<evidence type="ECO:0000256" key="8">
    <source>
        <dbReference type="ARBA" id="ARBA00039149"/>
    </source>
</evidence>
<accession>A0A098EAH0</accession>
<dbReference type="PANTHER" id="PTHR42914:SF1">
    <property type="entry name" value="7-CYANO-7-DEAZAGUANINE SYNTHASE"/>
    <property type="match status" value="1"/>
</dbReference>
<dbReference type="AlphaFoldDB" id="A0A098EAH0"/>
<protein>
    <recommendedName>
        <fullName evidence="8">7-cyano-7-deazaguanine synthase</fullName>
        <ecNumber evidence="8">6.3.4.20</ecNumber>
    </recommendedName>
</protein>
<organism evidence="10">
    <name type="scientific">groundwater metagenome</name>
    <dbReference type="NCBI Taxonomy" id="717931"/>
    <lineage>
        <taxon>unclassified sequences</taxon>
        <taxon>metagenomes</taxon>
        <taxon>ecological metagenomes</taxon>
    </lineage>
</organism>
<dbReference type="SUPFAM" id="SSF52402">
    <property type="entry name" value="Adenine nucleotide alpha hydrolases-like"/>
    <property type="match status" value="1"/>
</dbReference>
<evidence type="ECO:0000256" key="9">
    <source>
        <dbReference type="ARBA" id="ARBA00047890"/>
    </source>
</evidence>
<dbReference type="Gene3D" id="3.40.50.620">
    <property type="entry name" value="HUPs"/>
    <property type="match status" value="1"/>
</dbReference>
<dbReference type="InterPro" id="IPR014729">
    <property type="entry name" value="Rossmann-like_a/b/a_fold"/>
</dbReference>
<reference evidence="10" key="1">
    <citation type="submission" date="2014-09" db="EMBL/GenBank/DDBJ databases">
        <authorList>
            <person name="Probst J Alexander"/>
        </authorList>
    </citation>
    <scope>NUCLEOTIDE SEQUENCE</scope>
</reference>
<evidence type="ECO:0000256" key="4">
    <source>
        <dbReference type="ARBA" id="ARBA00022741"/>
    </source>
</evidence>
<dbReference type="PIRSF" id="PIRSF006293">
    <property type="entry name" value="ExsB"/>
    <property type="match status" value="1"/>
</dbReference>
<dbReference type="GO" id="GO:0016874">
    <property type="term" value="F:ligase activity"/>
    <property type="evidence" value="ECO:0007669"/>
    <property type="project" value="UniProtKB-KW"/>
</dbReference>
<evidence type="ECO:0000313" key="10">
    <source>
        <dbReference type="EMBL" id="CEG12997.1"/>
    </source>
</evidence>
<dbReference type="NCBIfam" id="TIGR00364">
    <property type="entry name" value="7-cyano-7-deazaguanine synthase QueC"/>
    <property type="match status" value="1"/>
</dbReference>
<proteinExistence type="inferred from homology"/>
<evidence type="ECO:0000256" key="1">
    <source>
        <dbReference type="ARBA" id="ARBA00005061"/>
    </source>
</evidence>
<dbReference type="GO" id="GO:0046872">
    <property type="term" value="F:metal ion binding"/>
    <property type="evidence" value="ECO:0007669"/>
    <property type="project" value="UniProtKB-KW"/>
</dbReference>
<dbReference type="InterPro" id="IPR018317">
    <property type="entry name" value="QueC"/>
</dbReference>
<comment type="similarity">
    <text evidence="7">Belongs to the QueC family.</text>
</comment>
<dbReference type="GO" id="GO:0005524">
    <property type="term" value="F:ATP binding"/>
    <property type="evidence" value="ECO:0007669"/>
    <property type="project" value="UniProtKB-KW"/>
</dbReference>
<dbReference type="EC" id="6.3.4.20" evidence="8"/>